<evidence type="ECO:0000256" key="9">
    <source>
        <dbReference type="ARBA" id="ARBA00022962"/>
    </source>
</evidence>
<proteinExistence type="inferred from homology"/>
<comment type="similarity">
    <text evidence="3">Belongs to the CobB/CobQ family. CobQ subfamily.</text>
</comment>
<dbReference type="Pfam" id="PF07685">
    <property type="entry name" value="GATase_3"/>
    <property type="match status" value="1"/>
</dbReference>
<dbReference type="InterPro" id="IPR004484">
    <property type="entry name" value="CbiA/CobB_synth"/>
</dbReference>
<dbReference type="Proteomes" id="UP000262004">
    <property type="component" value="Chromosome"/>
</dbReference>
<evidence type="ECO:0000313" key="13">
    <source>
        <dbReference type="Proteomes" id="UP000262004"/>
    </source>
</evidence>
<evidence type="ECO:0000256" key="3">
    <source>
        <dbReference type="ARBA" id="ARBA00006205"/>
    </source>
</evidence>
<dbReference type="PANTHER" id="PTHR43873:SF1">
    <property type="entry name" value="COBYRINATE A,C-DIAMIDE SYNTHASE"/>
    <property type="match status" value="1"/>
</dbReference>
<comment type="pathway">
    <text evidence="2">Cofactor biosynthesis; adenosylcobalamin biosynthesis.</text>
</comment>
<dbReference type="Gene3D" id="3.40.50.300">
    <property type="entry name" value="P-loop containing nucleotide triphosphate hydrolases"/>
    <property type="match status" value="1"/>
</dbReference>
<evidence type="ECO:0000256" key="2">
    <source>
        <dbReference type="ARBA" id="ARBA00004953"/>
    </source>
</evidence>
<evidence type="ECO:0000259" key="10">
    <source>
        <dbReference type="Pfam" id="PF01656"/>
    </source>
</evidence>
<dbReference type="RefSeq" id="WP_119335846.1">
    <property type="nucleotide sequence ID" value="NZ_AP018558.1"/>
</dbReference>
<dbReference type="OrthoDB" id="9764035at2"/>
<dbReference type="PANTHER" id="PTHR43873">
    <property type="entry name" value="COBYRINATE A,C-DIAMIDE SYNTHASE"/>
    <property type="match status" value="1"/>
</dbReference>
<keyword evidence="5" id="KW-0436">Ligase</keyword>
<reference evidence="12 13" key="1">
    <citation type="submission" date="2018-04" db="EMBL/GenBank/DDBJ databases">
        <title>Complete genome sequence of Hydrogenophilus thermoluteolus TH-1.</title>
        <authorList>
            <person name="Arai H."/>
        </authorList>
    </citation>
    <scope>NUCLEOTIDE SEQUENCE [LARGE SCALE GENOMIC DNA]</scope>
    <source>
        <strain evidence="12 13">TH-1</strain>
    </source>
</reference>
<dbReference type="InterPro" id="IPR011698">
    <property type="entry name" value="GATase_3"/>
</dbReference>
<dbReference type="InterPro" id="IPR002586">
    <property type="entry name" value="CobQ/CobB/MinD/ParA_Nub-bd_dom"/>
</dbReference>
<dbReference type="GO" id="GO:0005524">
    <property type="term" value="F:ATP binding"/>
    <property type="evidence" value="ECO:0007669"/>
    <property type="project" value="UniProtKB-KW"/>
</dbReference>
<dbReference type="NCBIfam" id="NF002204">
    <property type="entry name" value="PRK01077.1"/>
    <property type="match status" value="1"/>
</dbReference>
<dbReference type="GO" id="GO:0009236">
    <property type="term" value="P:cobalamin biosynthetic process"/>
    <property type="evidence" value="ECO:0007669"/>
    <property type="project" value="UniProtKB-KW"/>
</dbReference>
<dbReference type="KEGG" id="htl:HPTL_1938"/>
<dbReference type="PROSITE" id="PS51274">
    <property type="entry name" value="GATASE_COBBQ"/>
    <property type="match status" value="1"/>
</dbReference>
<keyword evidence="9" id="KW-0315">Glutamine amidotransferase</keyword>
<evidence type="ECO:0000256" key="8">
    <source>
        <dbReference type="ARBA" id="ARBA00022842"/>
    </source>
</evidence>
<dbReference type="InterPro" id="IPR029062">
    <property type="entry name" value="Class_I_gatase-like"/>
</dbReference>
<gene>
    <name evidence="12" type="ORF">HPTL_1938</name>
</gene>
<accession>A0A2Z6E128</accession>
<evidence type="ECO:0000313" key="12">
    <source>
        <dbReference type="EMBL" id="BBD78192.1"/>
    </source>
</evidence>
<name>A0A2Z6E128_HYDTE</name>
<feature type="domain" description="CobB/CobQ-like glutamine amidotransferase" evidence="11">
    <location>
        <begin position="234"/>
        <end position="419"/>
    </location>
</feature>
<keyword evidence="13" id="KW-1185">Reference proteome</keyword>
<evidence type="ECO:0000256" key="1">
    <source>
        <dbReference type="ARBA" id="ARBA00001946"/>
    </source>
</evidence>
<keyword evidence="6" id="KW-0547">Nucleotide-binding</keyword>
<evidence type="ECO:0000256" key="4">
    <source>
        <dbReference type="ARBA" id="ARBA00022573"/>
    </source>
</evidence>
<keyword evidence="8" id="KW-0460">Magnesium</keyword>
<dbReference type="GO" id="GO:0042242">
    <property type="term" value="F:cobyrinic acid a,c-diamide synthase activity"/>
    <property type="evidence" value="ECO:0007669"/>
    <property type="project" value="InterPro"/>
</dbReference>
<sequence>MIASLLAAPASGQGKTVVTAALARAHRKLGRRVRLFKCGPDFLDPMVLAAASDAPVENVDLAMCGLDDARWRLARAARDADVVLVEGVMGLFDGDPSAAELAKRLGLPVLLLIDAGKMAQTFAAIAHGLASFDPELHVWGVVANRVAGARHAAMLSERLPSGLAFVGALPKRSEAQLPERHLGLFQAAEIADLDARLDALADAILPWVADAPWPEVDLPDAPAPNLPPLLAGKRIAVAEDAAFSFLYPANRECLEALGATLIPFSPVANEAVPSAADAVWLPGGYPERFAAELAAAERFRMSLRAAHAAGVPILAECGGMVAVATTLETLDGQRYPMAGLLPGHVVMQSRLAALGGQRLVLPEGTLTGHTFHYSRWETPPQTPWRFAEYHPPRDKGAHGEAIYRVESLTASYVHWYFPSAPAVIAAWLGGKPE</sequence>
<evidence type="ECO:0000256" key="7">
    <source>
        <dbReference type="ARBA" id="ARBA00022840"/>
    </source>
</evidence>
<evidence type="ECO:0000256" key="5">
    <source>
        <dbReference type="ARBA" id="ARBA00022598"/>
    </source>
</evidence>
<dbReference type="EMBL" id="AP018558">
    <property type="protein sequence ID" value="BBD78192.1"/>
    <property type="molecule type" value="Genomic_DNA"/>
</dbReference>
<evidence type="ECO:0000259" key="11">
    <source>
        <dbReference type="Pfam" id="PF07685"/>
    </source>
</evidence>
<dbReference type="SUPFAM" id="SSF52540">
    <property type="entry name" value="P-loop containing nucleoside triphosphate hydrolases"/>
    <property type="match status" value="1"/>
</dbReference>
<dbReference type="SUPFAM" id="SSF52317">
    <property type="entry name" value="Class I glutamine amidotransferase-like"/>
    <property type="match status" value="1"/>
</dbReference>
<dbReference type="CDD" id="cd03130">
    <property type="entry name" value="GATase1_CobB"/>
    <property type="match status" value="1"/>
</dbReference>
<dbReference type="InterPro" id="IPR027417">
    <property type="entry name" value="P-loop_NTPase"/>
</dbReference>
<organism evidence="12 13">
    <name type="scientific">Hydrogenophilus thermoluteolus</name>
    <name type="common">Pseudomonas hydrogenothermophila</name>
    <dbReference type="NCBI Taxonomy" id="297"/>
    <lineage>
        <taxon>Bacteria</taxon>
        <taxon>Pseudomonadati</taxon>
        <taxon>Pseudomonadota</taxon>
        <taxon>Hydrogenophilia</taxon>
        <taxon>Hydrogenophilales</taxon>
        <taxon>Hydrogenophilaceae</taxon>
        <taxon>Hydrogenophilus</taxon>
    </lineage>
</organism>
<dbReference type="Gene3D" id="3.40.50.880">
    <property type="match status" value="1"/>
</dbReference>
<dbReference type="AlphaFoldDB" id="A0A2Z6E128"/>
<comment type="cofactor">
    <cofactor evidence="1">
        <name>Mg(2+)</name>
        <dbReference type="ChEBI" id="CHEBI:18420"/>
    </cofactor>
</comment>
<keyword evidence="7" id="KW-0067">ATP-binding</keyword>
<feature type="domain" description="CobQ/CobB/MinD/ParA nucleotide binding" evidence="10">
    <location>
        <begin position="7"/>
        <end position="182"/>
    </location>
</feature>
<keyword evidence="4" id="KW-0169">Cobalamin biosynthesis</keyword>
<protein>
    <submittedName>
        <fullName evidence="12">Cobyrinic acid a,c-diamide synthase</fullName>
    </submittedName>
</protein>
<evidence type="ECO:0000256" key="6">
    <source>
        <dbReference type="ARBA" id="ARBA00022741"/>
    </source>
</evidence>
<dbReference type="Pfam" id="PF01656">
    <property type="entry name" value="CbiA"/>
    <property type="match status" value="1"/>
</dbReference>